<dbReference type="EMBL" id="UINC01096328">
    <property type="protein sequence ID" value="SVC53123.1"/>
    <property type="molecule type" value="Genomic_DNA"/>
</dbReference>
<sequence>MRSAFFFIVASIFFTASLAQENQSVDPVWLYVPEAVAEDELVLIEPVMGSDIPVELRFVELLDGIYAPIGFRKPEGAGPFPAVVFAHMNGGYGLRWIREWTQYGSGTLEAFLDAGYAVVWMRYRAEVDTPYGSELTVREFQGRDRWSRGPLEYEDAISIIEYVKQLPAVDSDRVGWLGVSHGGEMLLKIASEYDGLRAGVASEPAAMDYLARLPPDPNAPAELPQPETMTENTPEMQEGAVRQLRNQIDMPRAMARINTIQMPIFVVARDRDHNQA</sequence>
<dbReference type="GO" id="GO:0008236">
    <property type="term" value="F:serine-type peptidase activity"/>
    <property type="evidence" value="ECO:0007669"/>
    <property type="project" value="InterPro"/>
</dbReference>
<gene>
    <name evidence="3" type="ORF">METZ01_LOCUS305977</name>
</gene>
<dbReference type="GO" id="GO:0006508">
    <property type="term" value="P:proteolysis"/>
    <property type="evidence" value="ECO:0007669"/>
    <property type="project" value="InterPro"/>
</dbReference>
<dbReference type="AlphaFoldDB" id="A0A382MVR7"/>
<feature type="domain" description="Peptidase S9 prolyl oligopeptidase catalytic" evidence="2">
    <location>
        <begin position="111"/>
        <end position="205"/>
    </location>
</feature>
<feature type="non-terminal residue" evidence="3">
    <location>
        <position position="276"/>
    </location>
</feature>
<dbReference type="Pfam" id="PF00326">
    <property type="entry name" value="Peptidase_S9"/>
    <property type="match status" value="1"/>
</dbReference>
<reference evidence="3" key="1">
    <citation type="submission" date="2018-05" db="EMBL/GenBank/DDBJ databases">
        <authorList>
            <person name="Lanie J.A."/>
            <person name="Ng W.-L."/>
            <person name="Kazmierczak K.M."/>
            <person name="Andrzejewski T.M."/>
            <person name="Davidsen T.M."/>
            <person name="Wayne K.J."/>
            <person name="Tettelin H."/>
            <person name="Glass J.I."/>
            <person name="Rusch D."/>
            <person name="Podicherti R."/>
            <person name="Tsui H.-C.T."/>
            <person name="Winkler M.E."/>
        </authorList>
    </citation>
    <scope>NUCLEOTIDE SEQUENCE</scope>
</reference>
<proteinExistence type="predicted"/>
<evidence type="ECO:0000313" key="3">
    <source>
        <dbReference type="EMBL" id="SVC53123.1"/>
    </source>
</evidence>
<name>A0A382MVR7_9ZZZZ</name>
<dbReference type="Gene3D" id="3.40.50.1820">
    <property type="entry name" value="alpha/beta hydrolase"/>
    <property type="match status" value="1"/>
</dbReference>
<evidence type="ECO:0000256" key="1">
    <source>
        <dbReference type="SAM" id="MobiDB-lite"/>
    </source>
</evidence>
<dbReference type="InterPro" id="IPR029058">
    <property type="entry name" value="AB_hydrolase_fold"/>
</dbReference>
<feature type="region of interest" description="Disordered" evidence="1">
    <location>
        <begin position="215"/>
        <end position="235"/>
    </location>
</feature>
<organism evidence="3">
    <name type="scientific">marine metagenome</name>
    <dbReference type="NCBI Taxonomy" id="408172"/>
    <lineage>
        <taxon>unclassified sequences</taxon>
        <taxon>metagenomes</taxon>
        <taxon>ecological metagenomes</taxon>
    </lineage>
</organism>
<dbReference type="InterPro" id="IPR001375">
    <property type="entry name" value="Peptidase_S9_cat"/>
</dbReference>
<accession>A0A382MVR7</accession>
<evidence type="ECO:0000259" key="2">
    <source>
        <dbReference type="Pfam" id="PF00326"/>
    </source>
</evidence>
<dbReference type="SUPFAM" id="SSF53474">
    <property type="entry name" value="alpha/beta-Hydrolases"/>
    <property type="match status" value="1"/>
</dbReference>
<protein>
    <recommendedName>
        <fullName evidence="2">Peptidase S9 prolyl oligopeptidase catalytic domain-containing protein</fullName>
    </recommendedName>
</protein>